<reference evidence="1 2" key="1">
    <citation type="submission" date="2022-01" db="EMBL/GenBank/DDBJ databases">
        <title>Flavihumibacter sp. nov., isolated from sediment of a river.</title>
        <authorList>
            <person name="Liu H."/>
        </authorList>
    </citation>
    <scope>NUCLEOTIDE SEQUENCE [LARGE SCALE GENOMIC DNA]</scope>
    <source>
        <strain evidence="1 2">RY-1</strain>
    </source>
</reference>
<keyword evidence="2" id="KW-1185">Reference proteome</keyword>
<name>A0ABS9BCI7_9BACT</name>
<organism evidence="1 2">
    <name type="scientific">Flavihumibacter fluminis</name>
    <dbReference type="NCBI Taxonomy" id="2909236"/>
    <lineage>
        <taxon>Bacteria</taxon>
        <taxon>Pseudomonadati</taxon>
        <taxon>Bacteroidota</taxon>
        <taxon>Chitinophagia</taxon>
        <taxon>Chitinophagales</taxon>
        <taxon>Chitinophagaceae</taxon>
        <taxon>Flavihumibacter</taxon>
    </lineage>
</organism>
<dbReference type="EMBL" id="JAKEVY010000001">
    <property type="protein sequence ID" value="MCF1713369.1"/>
    <property type="molecule type" value="Genomic_DNA"/>
</dbReference>
<proteinExistence type="predicted"/>
<evidence type="ECO:0000313" key="1">
    <source>
        <dbReference type="EMBL" id="MCF1713369.1"/>
    </source>
</evidence>
<evidence type="ECO:0000313" key="2">
    <source>
        <dbReference type="Proteomes" id="UP001200145"/>
    </source>
</evidence>
<protein>
    <recommendedName>
        <fullName evidence="3">Polyketide cyclase/dehydrase/lipid transport protein</fullName>
    </recommendedName>
</protein>
<comment type="caution">
    <text evidence="1">The sequence shown here is derived from an EMBL/GenBank/DDBJ whole genome shotgun (WGS) entry which is preliminary data.</text>
</comment>
<dbReference type="SUPFAM" id="SSF55961">
    <property type="entry name" value="Bet v1-like"/>
    <property type="match status" value="1"/>
</dbReference>
<sequence length="151" mass="17884">MRLIKLLIISIVFFFLLLTAFTSLIPSTVRISRAVDIQASKEQVLPYLQEQQRWPEWNRWFQDSAVAIDVQFRQQTDSSLQYQWAAGDRQFSSNFMLYEVRQGTTTVQWFFEFELAWYPWEKLGSIVYDKQMGPVMEESLGNLRKLVESNP</sequence>
<gene>
    <name evidence="1" type="ORF">L0U88_01855</name>
</gene>
<dbReference type="RefSeq" id="WP_234863902.1">
    <property type="nucleotide sequence ID" value="NZ_JAKEVY010000001.1"/>
</dbReference>
<dbReference type="Proteomes" id="UP001200145">
    <property type="component" value="Unassembled WGS sequence"/>
</dbReference>
<evidence type="ECO:0008006" key="3">
    <source>
        <dbReference type="Google" id="ProtNLM"/>
    </source>
</evidence>
<accession>A0ABS9BCI7</accession>